<accession>A0A136JC51</accession>
<organism evidence="3 4">
    <name type="scientific">Microdochium bolleyi</name>
    <dbReference type="NCBI Taxonomy" id="196109"/>
    <lineage>
        <taxon>Eukaryota</taxon>
        <taxon>Fungi</taxon>
        <taxon>Dikarya</taxon>
        <taxon>Ascomycota</taxon>
        <taxon>Pezizomycotina</taxon>
        <taxon>Sordariomycetes</taxon>
        <taxon>Xylariomycetidae</taxon>
        <taxon>Xylariales</taxon>
        <taxon>Microdochiaceae</taxon>
        <taxon>Microdochium</taxon>
    </lineage>
</organism>
<dbReference type="AlphaFoldDB" id="A0A136JC51"/>
<sequence>MQLFKSILVLAFALMGMAAPADVFDLEARQETDCACSGTVTVTVPAGSIPPTILDTSTLLIATPVPTIATDPAVTPSGYGTDSAIQITPTPTDPAVTTDPASTTPVPGTDATASEPAATSLVTNPAVSSELTPVESSSSVLESYTSSAGEIASSATDAIETTPTESIAQGGAAAPTGAFGLGAMLGGAAVIAMAL</sequence>
<dbReference type="EMBL" id="KQ964247">
    <property type="protein sequence ID" value="KXJ94749.1"/>
    <property type="molecule type" value="Genomic_DNA"/>
</dbReference>
<protein>
    <recommendedName>
        <fullName evidence="5">GPI anchored protein</fullName>
    </recommendedName>
</protein>
<feature type="chain" id="PRO_5007293640" description="GPI anchored protein" evidence="2">
    <location>
        <begin position="24"/>
        <end position="195"/>
    </location>
</feature>
<keyword evidence="2" id="KW-0732">Signal</keyword>
<evidence type="ECO:0000256" key="2">
    <source>
        <dbReference type="SAM" id="SignalP"/>
    </source>
</evidence>
<dbReference type="Proteomes" id="UP000070501">
    <property type="component" value="Unassembled WGS sequence"/>
</dbReference>
<keyword evidence="4" id="KW-1185">Reference proteome</keyword>
<feature type="signal peptide" evidence="2">
    <location>
        <begin position="1"/>
        <end position="23"/>
    </location>
</feature>
<feature type="compositionally biased region" description="Low complexity" evidence="1">
    <location>
        <begin position="89"/>
        <end position="107"/>
    </location>
</feature>
<evidence type="ECO:0008006" key="5">
    <source>
        <dbReference type="Google" id="ProtNLM"/>
    </source>
</evidence>
<dbReference type="InParanoid" id="A0A136JC51"/>
<dbReference type="OrthoDB" id="4778242at2759"/>
<reference evidence="4" key="1">
    <citation type="submission" date="2016-02" db="EMBL/GenBank/DDBJ databases">
        <title>Draft genome sequence of Microdochium bolleyi, a fungal endophyte of beachgrass.</title>
        <authorList>
            <consortium name="DOE Joint Genome Institute"/>
            <person name="David A.S."/>
            <person name="May G."/>
            <person name="Haridas S."/>
            <person name="Lim J."/>
            <person name="Wang M."/>
            <person name="Labutti K."/>
            <person name="Lipzen A."/>
            <person name="Barry K."/>
            <person name="Grigoriev I.V."/>
        </authorList>
    </citation>
    <scope>NUCLEOTIDE SEQUENCE [LARGE SCALE GENOMIC DNA]</scope>
    <source>
        <strain evidence="4">J235TASD1</strain>
    </source>
</reference>
<evidence type="ECO:0000313" key="4">
    <source>
        <dbReference type="Proteomes" id="UP000070501"/>
    </source>
</evidence>
<evidence type="ECO:0000256" key="1">
    <source>
        <dbReference type="SAM" id="MobiDB-lite"/>
    </source>
</evidence>
<name>A0A136JC51_9PEZI</name>
<feature type="region of interest" description="Disordered" evidence="1">
    <location>
        <begin position="89"/>
        <end position="115"/>
    </location>
</feature>
<proteinExistence type="predicted"/>
<evidence type="ECO:0000313" key="3">
    <source>
        <dbReference type="EMBL" id="KXJ94749.1"/>
    </source>
</evidence>
<gene>
    <name evidence="3" type="ORF">Micbo1qcDRAFT_221223</name>
</gene>